<gene>
    <name evidence="1" type="ORF">HPB50_012940</name>
</gene>
<evidence type="ECO:0000313" key="2">
    <source>
        <dbReference type="Proteomes" id="UP000821845"/>
    </source>
</evidence>
<dbReference type="EMBL" id="CM023487">
    <property type="protein sequence ID" value="KAH6926001.1"/>
    <property type="molecule type" value="Genomic_DNA"/>
</dbReference>
<name>A0ACB7RWF0_HYAAI</name>
<organism evidence="1 2">
    <name type="scientific">Hyalomma asiaticum</name>
    <name type="common">Tick</name>
    <dbReference type="NCBI Taxonomy" id="266040"/>
    <lineage>
        <taxon>Eukaryota</taxon>
        <taxon>Metazoa</taxon>
        <taxon>Ecdysozoa</taxon>
        <taxon>Arthropoda</taxon>
        <taxon>Chelicerata</taxon>
        <taxon>Arachnida</taxon>
        <taxon>Acari</taxon>
        <taxon>Parasitiformes</taxon>
        <taxon>Ixodida</taxon>
        <taxon>Ixodoidea</taxon>
        <taxon>Ixodidae</taxon>
        <taxon>Hyalomminae</taxon>
        <taxon>Hyalomma</taxon>
    </lineage>
</organism>
<sequence length="451" mass="48477">MQMSHLSPDPEPRALNNAAARARQLSPPYGMPTPTPPLRSSRSPPTALLLLLRWPRHRRTRPAAAAGDAALPAARATPRDRQKWYQYGDHRSIRCMQAPSRRTAVLRAAPYRRAPPPSRGSIGVRIETSTPPTPLRMRSPWRRPMAARRAAVGVSACRQPPASRLAAALDGRFQLWSSAMAAAAAAVAAEDPRLQAQAVGDDRLGGAGGVVSHAGGQQDCGGGDKRKVELASPLYALQEPRHRDGQLQGQGDGGAFKKLKLEPGVSDLGLSSCGGGVLSTACSPTTPARRRHRTTFTQEQLQELEAAFAKSHYPDIYCREELARITKLNEARIQVWFQNRRAKYRKQEKQLQKALAAPAALPPAACNGMMRGVYGPPRTSSYAAYAAAAAHPHPAARYPAYGAAAAAQPFGHQPGAAAAAATSPEEDWYQRGFSALRAPPATVSQHPVYHS</sequence>
<dbReference type="Proteomes" id="UP000821845">
    <property type="component" value="Chromosome 7"/>
</dbReference>
<keyword evidence="2" id="KW-1185">Reference proteome</keyword>
<comment type="caution">
    <text evidence="1">The sequence shown here is derived from an EMBL/GenBank/DDBJ whole genome shotgun (WGS) entry which is preliminary data.</text>
</comment>
<accession>A0ACB7RWF0</accession>
<reference evidence="1" key="1">
    <citation type="submission" date="2020-05" db="EMBL/GenBank/DDBJ databases">
        <title>Large-scale comparative analyses of tick genomes elucidate their genetic diversity and vector capacities.</title>
        <authorList>
            <person name="Jia N."/>
            <person name="Wang J."/>
            <person name="Shi W."/>
            <person name="Du L."/>
            <person name="Sun Y."/>
            <person name="Zhan W."/>
            <person name="Jiang J."/>
            <person name="Wang Q."/>
            <person name="Zhang B."/>
            <person name="Ji P."/>
            <person name="Sakyi L.B."/>
            <person name="Cui X."/>
            <person name="Yuan T."/>
            <person name="Jiang B."/>
            <person name="Yang W."/>
            <person name="Lam T.T.-Y."/>
            <person name="Chang Q."/>
            <person name="Ding S."/>
            <person name="Wang X."/>
            <person name="Zhu J."/>
            <person name="Ruan X."/>
            <person name="Zhao L."/>
            <person name="Wei J."/>
            <person name="Que T."/>
            <person name="Du C."/>
            <person name="Cheng J."/>
            <person name="Dai P."/>
            <person name="Han X."/>
            <person name="Huang E."/>
            <person name="Gao Y."/>
            <person name="Liu J."/>
            <person name="Shao H."/>
            <person name="Ye R."/>
            <person name="Li L."/>
            <person name="Wei W."/>
            <person name="Wang X."/>
            <person name="Wang C."/>
            <person name="Yang T."/>
            <person name="Huo Q."/>
            <person name="Li W."/>
            <person name="Guo W."/>
            <person name="Chen H."/>
            <person name="Zhou L."/>
            <person name="Ni X."/>
            <person name="Tian J."/>
            <person name="Zhou Y."/>
            <person name="Sheng Y."/>
            <person name="Liu T."/>
            <person name="Pan Y."/>
            <person name="Xia L."/>
            <person name="Li J."/>
            <person name="Zhao F."/>
            <person name="Cao W."/>
        </authorList>
    </citation>
    <scope>NUCLEOTIDE SEQUENCE</scope>
    <source>
        <strain evidence="1">Hyas-2018</strain>
    </source>
</reference>
<proteinExistence type="predicted"/>
<evidence type="ECO:0000313" key="1">
    <source>
        <dbReference type="EMBL" id="KAH6926001.1"/>
    </source>
</evidence>
<protein>
    <submittedName>
        <fullName evidence="1">Uncharacterized protein</fullName>
    </submittedName>
</protein>